<evidence type="ECO:0000313" key="2">
    <source>
        <dbReference type="Proteomes" id="UP000192360"/>
    </source>
</evidence>
<dbReference type="Gene3D" id="2.60.40.3440">
    <property type="match status" value="1"/>
</dbReference>
<keyword evidence="2" id="KW-1185">Reference proteome</keyword>
<dbReference type="EMBL" id="FWXO01000001">
    <property type="protein sequence ID" value="SMC31403.1"/>
    <property type="molecule type" value="Genomic_DNA"/>
</dbReference>
<dbReference type="AlphaFoldDB" id="A0A1W1Y5I0"/>
<evidence type="ECO:0000313" key="1">
    <source>
        <dbReference type="EMBL" id="SMC31403.1"/>
    </source>
</evidence>
<dbReference type="Proteomes" id="UP000192360">
    <property type="component" value="Unassembled WGS sequence"/>
</dbReference>
<feature type="non-terminal residue" evidence="1">
    <location>
        <position position="1"/>
    </location>
</feature>
<dbReference type="Pfam" id="PF17963">
    <property type="entry name" value="Big_9"/>
    <property type="match status" value="3"/>
</dbReference>
<gene>
    <name evidence="1" type="ORF">SAMN05660703_0010</name>
</gene>
<accession>A0A1W1Y5I0</accession>
<protein>
    <submittedName>
        <fullName evidence="1">Uncharacterized protein</fullName>
    </submittedName>
</protein>
<sequence>PNDGFTGEDTFDYTICDTMGNCDTATVTVTIPAYDVIDAVDDAYEATTAGGTLDGNVLDNDTLDGASVTISEVVITSTPTGPLTVNSDGTITVAADTAPGTYTIDYTICEIAAPSNCDTATATVTIPAYDVIDAVDDAYEATTAGGTLDGNVLDNDTLDGASVTISEVVITSTPTGPLTVNSDGTITVAADTAPGTYTIDYTICEIAALQRL</sequence>
<organism evidence="1 2">
    <name type="scientific">Cellulophaga tyrosinoxydans</name>
    <dbReference type="NCBI Taxonomy" id="504486"/>
    <lineage>
        <taxon>Bacteria</taxon>
        <taxon>Pseudomonadati</taxon>
        <taxon>Bacteroidota</taxon>
        <taxon>Flavobacteriia</taxon>
        <taxon>Flavobacteriales</taxon>
        <taxon>Flavobacteriaceae</taxon>
        <taxon>Cellulophaga</taxon>
    </lineage>
</organism>
<proteinExistence type="predicted"/>
<reference evidence="1 2" key="1">
    <citation type="submission" date="2017-04" db="EMBL/GenBank/DDBJ databases">
        <authorList>
            <person name="Afonso C.L."/>
            <person name="Miller P.J."/>
            <person name="Scott M.A."/>
            <person name="Spackman E."/>
            <person name="Goraichik I."/>
            <person name="Dimitrov K.M."/>
            <person name="Suarez D.L."/>
            <person name="Swayne D.E."/>
        </authorList>
    </citation>
    <scope>NUCLEOTIDE SEQUENCE [LARGE SCALE GENOMIC DNA]</scope>
    <source>
        <strain evidence="1 2">DSM 21164</strain>
    </source>
</reference>
<dbReference type="RefSeq" id="WP_234989589.1">
    <property type="nucleotide sequence ID" value="NZ_FWXO01000001.1"/>
</dbReference>
<dbReference type="STRING" id="504486.SAMN05660703_0010"/>
<name>A0A1W1Y5I0_9FLAO</name>